<dbReference type="Gene3D" id="3.40.50.10240">
    <property type="entry name" value="Thiamin pyrophosphokinase, catalytic domain"/>
    <property type="match status" value="1"/>
</dbReference>
<evidence type="ECO:0000256" key="2">
    <source>
        <dbReference type="ARBA" id="ARBA00022741"/>
    </source>
</evidence>
<dbReference type="AlphaFoldDB" id="A0A9D2DJ61"/>
<dbReference type="InterPro" id="IPR007371">
    <property type="entry name" value="TPK_catalytic"/>
</dbReference>
<dbReference type="SFLD" id="SFLDS00003">
    <property type="entry name" value="Haloacid_Dehalogenase"/>
    <property type="match status" value="1"/>
</dbReference>
<dbReference type="InterPro" id="IPR006282">
    <property type="entry name" value="Thi_PPkinase"/>
</dbReference>
<dbReference type="Pfam" id="PF04265">
    <property type="entry name" value="TPK_B1_binding"/>
    <property type="match status" value="1"/>
</dbReference>
<dbReference type="GO" id="GO:0006772">
    <property type="term" value="P:thiamine metabolic process"/>
    <property type="evidence" value="ECO:0007669"/>
    <property type="project" value="UniProtKB-UniRule"/>
</dbReference>
<accession>A0A9D2DJ61</accession>
<dbReference type="SFLD" id="SFLDG01129">
    <property type="entry name" value="C1.5:_HAD__Beta-PGM__Phosphata"/>
    <property type="match status" value="1"/>
</dbReference>
<dbReference type="GO" id="GO:0005524">
    <property type="term" value="F:ATP binding"/>
    <property type="evidence" value="ECO:0007669"/>
    <property type="project" value="UniProtKB-KW"/>
</dbReference>
<dbReference type="InterPro" id="IPR023198">
    <property type="entry name" value="PGP-like_dom2"/>
</dbReference>
<dbReference type="PANTHER" id="PTHR18901:SF38">
    <property type="entry name" value="PSEUDOURIDINE-5'-PHOSPHATASE"/>
    <property type="match status" value="1"/>
</dbReference>
<dbReference type="Pfam" id="PF04263">
    <property type="entry name" value="TPK_catalytic"/>
    <property type="match status" value="1"/>
</dbReference>
<reference evidence="8" key="2">
    <citation type="submission" date="2021-04" db="EMBL/GenBank/DDBJ databases">
        <authorList>
            <person name="Gilroy R."/>
        </authorList>
    </citation>
    <scope>NUCLEOTIDE SEQUENCE</scope>
    <source>
        <strain evidence="8">ChiHecolR3B27-1887</strain>
    </source>
</reference>
<dbReference type="CDD" id="cd07505">
    <property type="entry name" value="HAD_BPGM-like"/>
    <property type="match status" value="1"/>
</dbReference>
<dbReference type="Gene3D" id="3.40.50.1000">
    <property type="entry name" value="HAD superfamily/HAD-like"/>
    <property type="match status" value="1"/>
</dbReference>
<evidence type="ECO:0000256" key="5">
    <source>
        <dbReference type="NCBIfam" id="TIGR01378"/>
    </source>
</evidence>
<dbReference type="InterPro" id="IPR036759">
    <property type="entry name" value="TPK_catalytic_sf"/>
</dbReference>
<evidence type="ECO:0000313" key="9">
    <source>
        <dbReference type="Proteomes" id="UP000824029"/>
    </source>
</evidence>
<evidence type="ECO:0000256" key="1">
    <source>
        <dbReference type="ARBA" id="ARBA00022679"/>
    </source>
</evidence>
<dbReference type="SUPFAM" id="SSF63999">
    <property type="entry name" value="Thiamin pyrophosphokinase, catalytic domain"/>
    <property type="match status" value="1"/>
</dbReference>
<evidence type="ECO:0000256" key="3">
    <source>
        <dbReference type="ARBA" id="ARBA00022777"/>
    </source>
</evidence>
<dbReference type="GO" id="GO:0004788">
    <property type="term" value="F:thiamine diphosphokinase activity"/>
    <property type="evidence" value="ECO:0007669"/>
    <property type="project" value="UniProtKB-UniRule"/>
</dbReference>
<dbReference type="Proteomes" id="UP000824029">
    <property type="component" value="Unassembled WGS sequence"/>
</dbReference>
<gene>
    <name evidence="8" type="ORF">IAA22_01860</name>
</gene>
<dbReference type="Pfam" id="PF13419">
    <property type="entry name" value="HAD_2"/>
    <property type="match status" value="1"/>
</dbReference>
<keyword evidence="2" id="KW-0547">Nucleotide-binding</keyword>
<dbReference type="Gene3D" id="1.10.150.240">
    <property type="entry name" value="Putative phosphatase, domain 2"/>
    <property type="match status" value="1"/>
</dbReference>
<dbReference type="PANTHER" id="PTHR18901">
    <property type="entry name" value="2-DEOXYGLUCOSE-6-PHOSPHATE PHOSPHATASE 2"/>
    <property type="match status" value="1"/>
</dbReference>
<dbReference type="SUPFAM" id="SSF56784">
    <property type="entry name" value="HAD-like"/>
    <property type="match status" value="1"/>
</dbReference>
<dbReference type="NCBIfam" id="TIGR01378">
    <property type="entry name" value="thi_PPkinase"/>
    <property type="match status" value="1"/>
</dbReference>
<feature type="domain" description="Thiamin pyrophosphokinase catalytic" evidence="6">
    <location>
        <begin position="247"/>
        <end position="352"/>
    </location>
</feature>
<dbReference type="EMBL" id="DXBZ01000036">
    <property type="protein sequence ID" value="HIZ17844.1"/>
    <property type="molecule type" value="Genomic_DNA"/>
</dbReference>
<evidence type="ECO:0000256" key="4">
    <source>
        <dbReference type="ARBA" id="ARBA00022840"/>
    </source>
</evidence>
<keyword evidence="1 8" id="KW-0808">Transferase</keyword>
<reference evidence="8" key="1">
    <citation type="journal article" date="2021" name="PeerJ">
        <title>Extensive microbial diversity within the chicken gut microbiome revealed by metagenomics and culture.</title>
        <authorList>
            <person name="Gilroy R."/>
            <person name="Ravi A."/>
            <person name="Getino M."/>
            <person name="Pursley I."/>
            <person name="Horton D.L."/>
            <person name="Alikhan N.F."/>
            <person name="Baker D."/>
            <person name="Gharbi K."/>
            <person name="Hall N."/>
            <person name="Watson M."/>
            <person name="Adriaenssens E.M."/>
            <person name="Foster-Nyarko E."/>
            <person name="Jarju S."/>
            <person name="Secka A."/>
            <person name="Antonio M."/>
            <person name="Oren A."/>
            <person name="Chaudhuri R.R."/>
            <person name="La Ragione R."/>
            <person name="Hildebrand F."/>
            <person name="Pallen M.J."/>
        </authorList>
    </citation>
    <scope>NUCLEOTIDE SEQUENCE</scope>
    <source>
        <strain evidence="8">ChiHecolR3B27-1887</strain>
    </source>
</reference>
<dbReference type="InterPro" id="IPR007373">
    <property type="entry name" value="Thiamin_PyroPKinase_B1-bd"/>
</dbReference>
<dbReference type="InterPro" id="IPR006439">
    <property type="entry name" value="HAD-SF_hydro_IA"/>
</dbReference>
<proteinExistence type="predicted"/>
<organism evidence="8 9">
    <name type="scientific">Candidatus Olsenella stercoravium</name>
    <dbReference type="NCBI Taxonomy" id="2838713"/>
    <lineage>
        <taxon>Bacteria</taxon>
        <taxon>Bacillati</taxon>
        <taxon>Actinomycetota</taxon>
        <taxon>Coriobacteriia</taxon>
        <taxon>Coriobacteriales</taxon>
        <taxon>Atopobiaceae</taxon>
        <taxon>Olsenella</taxon>
    </lineage>
</organism>
<protein>
    <recommendedName>
        <fullName evidence="5">Thiamine diphosphokinase</fullName>
        <ecNumber evidence="5">2.7.6.2</ecNumber>
    </recommendedName>
</protein>
<evidence type="ECO:0000259" key="6">
    <source>
        <dbReference type="Pfam" id="PF04263"/>
    </source>
</evidence>
<feature type="domain" description="Thiamin pyrophosphokinase thiamin-binding" evidence="7">
    <location>
        <begin position="385"/>
        <end position="438"/>
    </location>
</feature>
<keyword evidence="3" id="KW-0418">Kinase</keyword>
<keyword evidence="4" id="KW-0067">ATP-binding</keyword>
<dbReference type="GO" id="GO:0009229">
    <property type="term" value="P:thiamine diphosphate biosynthetic process"/>
    <property type="evidence" value="ECO:0007669"/>
    <property type="project" value="InterPro"/>
</dbReference>
<dbReference type="GO" id="GO:0030975">
    <property type="term" value="F:thiamine binding"/>
    <property type="evidence" value="ECO:0007669"/>
    <property type="project" value="InterPro"/>
</dbReference>
<evidence type="ECO:0000259" key="7">
    <source>
        <dbReference type="Pfam" id="PF04265"/>
    </source>
</evidence>
<comment type="caution">
    <text evidence="8">The sequence shown here is derived from an EMBL/GenBank/DDBJ whole genome shotgun (WGS) entry which is preliminary data.</text>
</comment>
<sequence>MKVAGAIFDCDGTLVDSMSMWVDAFGWLCARHGIEAVPQERVESLSLRDGCALLHDELGVRASTDELYEEICAHVRDAYEHEVALMPGARAFLDELAAAGVPMVLASSTPVRELRSALAAHGLTGYFKDVVSTEDVGGRDKEFPDVYLEAARRLGTPREATWVFEDAPFGVRTARRAGFCVVGLMNDHDGRREEDVRPWCDVFVHGFAELSVPLLRDYERPAAAHGAPLRVLVVAGSPEPSAPALLARLADEADYVVVADGGADAARAAGVAPDLFCGDDDSATGEAAAWARAAARATVSFPSEKYATDLALALDCARHEATRREAPLALTLTCASGGRPDHALAVVGQLAGARCASARLVEDGFEMRIVSAEGESSWELGPGALGRTFSAIAVAPGTRVDERGMRWELTDKPMELLGDLGVSNVVTEPDACVTCRAGAVAAFLLDA</sequence>
<name>A0A9D2DJ61_9ACTN</name>
<evidence type="ECO:0000313" key="8">
    <source>
        <dbReference type="EMBL" id="HIZ17844.1"/>
    </source>
</evidence>
<dbReference type="GO" id="GO:0016301">
    <property type="term" value="F:kinase activity"/>
    <property type="evidence" value="ECO:0007669"/>
    <property type="project" value="UniProtKB-KW"/>
</dbReference>
<dbReference type="EC" id="2.7.6.2" evidence="5"/>
<dbReference type="InterPro" id="IPR036412">
    <property type="entry name" value="HAD-like_sf"/>
</dbReference>
<dbReference type="NCBIfam" id="TIGR01509">
    <property type="entry name" value="HAD-SF-IA-v3"/>
    <property type="match status" value="1"/>
</dbReference>
<dbReference type="CDD" id="cd07995">
    <property type="entry name" value="TPK"/>
    <property type="match status" value="1"/>
</dbReference>
<dbReference type="InterPro" id="IPR023214">
    <property type="entry name" value="HAD_sf"/>
</dbReference>
<dbReference type="InterPro" id="IPR041492">
    <property type="entry name" value="HAD_2"/>
</dbReference>